<dbReference type="InterPro" id="IPR006665">
    <property type="entry name" value="OmpA-like"/>
</dbReference>
<evidence type="ECO:0000256" key="5">
    <source>
        <dbReference type="SAM" id="Phobius"/>
    </source>
</evidence>
<evidence type="ECO:0000259" key="6">
    <source>
        <dbReference type="PROSITE" id="PS51123"/>
    </source>
</evidence>
<reference evidence="7 8" key="1">
    <citation type="submission" date="2023-07" db="EMBL/GenBank/DDBJ databases">
        <title>Sorghum-associated microbial communities from plants grown in Nebraska, USA.</title>
        <authorList>
            <person name="Schachtman D."/>
        </authorList>
    </citation>
    <scope>NUCLEOTIDE SEQUENCE [LARGE SCALE GENOMIC DNA]</scope>
    <source>
        <strain evidence="7 8">BE314</strain>
    </source>
</reference>
<keyword evidence="3" id="KW-0998">Cell outer membrane</keyword>
<dbReference type="SUPFAM" id="SSF103088">
    <property type="entry name" value="OmpA-like"/>
    <property type="match status" value="1"/>
</dbReference>
<feature type="transmembrane region" description="Helical" evidence="5">
    <location>
        <begin position="179"/>
        <end position="198"/>
    </location>
</feature>
<dbReference type="RefSeq" id="WP_310266022.1">
    <property type="nucleotide sequence ID" value="NZ_JAVDXU010000002.1"/>
</dbReference>
<dbReference type="PROSITE" id="PS51123">
    <property type="entry name" value="OMPA_2"/>
    <property type="match status" value="1"/>
</dbReference>
<dbReference type="InterPro" id="IPR050330">
    <property type="entry name" value="Bact_OuterMem_StrucFunc"/>
</dbReference>
<keyword evidence="2 4" id="KW-0472">Membrane</keyword>
<keyword evidence="5" id="KW-0812">Transmembrane</keyword>
<dbReference type="EMBL" id="JAVDXU010000002">
    <property type="protein sequence ID" value="MDR7270288.1"/>
    <property type="molecule type" value="Genomic_DNA"/>
</dbReference>
<dbReference type="CDD" id="cd07185">
    <property type="entry name" value="OmpA_C-like"/>
    <property type="match status" value="1"/>
</dbReference>
<comment type="caution">
    <text evidence="7">The sequence shown here is derived from an EMBL/GenBank/DDBJ whole genome shotgun (WGS) entry which is preliminary data.</text>
</comment>
<evidence type="ECO:0000256" key="4">
    <source>
        <dbReference type="PROSITE-ProRule" id="PRU00473"/>
    </source>
</evidence>
<dbReference type="Pfam" id="PF00691">
    <property type="entry name" value="OmpA"/>
    <property type="match status" value="1"/>
</dbReference>
<feature type="domain" description="OmpA-like" evidence="6">
    <location>
        <begin position="220"/>
        <end position="338"/>
    </location>
</feature>
<gene>
    <name evidence="7" type="ORF">J2X20_002946</name>
</gene>
<dbReference type="PANTHER" id="PTHR30329">
    <property type="entry name" value="STATOR ELEMENT OF FLAGELLAR MOTOR COMPLEX"/>
    <property type="match status" value="1"/>
</dbReference>
<feature type="transmembrane region" description="Helical" evidence="5">
    <location>
        <begin position="50"/>
        <end position="73"/>
    </location>
</feature>
<evidence type="ECO:0000256" key="1">
    <source>
        <dbReference type="ARBA" id="ARBA00004442"/>
    </source>
</evidence>
<dbReference type="InterPro" id="IPR006664">
    <property type="entry name" value="OMP_bac"/>
</dbReference>
<organism evidence="7 8">
    <name type="scientific">Roseateles saccharophilus</name>
    <name type="common">Pseudomonas saccharophila</name>
    <dbReference type="NCBI Taxonomy" id="304"/>
    <lineage>
        <taxon>Bacteria</taxon>
        <taxon>Pseudomonadati</taxon>
        <taxon>Pseudomonadota</taxon>
        <taxon>Betaproteobacteria</taxon>
        <taxon>Burkholderiales</taxon>
        <taxon>Sphaerotilaceae</taxon>
        <taxon>Roseateles</taxon>
    </lineage>
</organism>
<sequence>MATDPYSTAKASLRENVKTLVAVFGGIAGVLLAGTPFSGYGALELLSPRWWTASLALLAALLLLGLCVWRLLFILRPDLTYTRLLVEPTQDREIQALQAEFAKYKDELLPRVKPPRPAMATVQDLLDAKTAAWDAFQRDKTSEPKRLAHERLADALALVNHWSGFTRLHIRVSRGVRDVLSVGVLIILCIAVFVLAASSQKDKPEAAPTISVIAAPEPAPRDLPLPRLAPVEFDSGRSELTAQALQRLEEARNQLRAHPQAGLLILANTDTVGSDAFNQGLAAARAARVLQALRAQGGISASRLFVARLGEQDLPALTAQQTASQANRAVEMLLVPLPVRAAASGAR</sequence>
<dbReference type="InterPro" id="IPR036737">
    <property type="entry name" value="OmpA-like_sf"/>
</dbReference>
<accession>A0ABU1YN54</accession>
<dbReference type="Gene3D" id="3.30.1330.60">
    <property type="entry name" value="OmpA-like domain"/>
    <property type="match status" value="1"/>
</dbReference>
<evidence type="ECO:0000313" key="7">
    <source>
        <dbReference type="EMBL" id="MDR7270288.1"/>
    </source>
</evidence>
<proteinExistence type="predicted"/>
<dbReference type="Proteomes" id="UP001180453">
    <property type="component" value="Unassembled WGS sequence"/>
</dbReference>
<dbReference type="PANTHER" id="PTHR30329:SF21">
    <property type="entry name" value="LIPOPROTEIN YIAD-RELATED"/>
    <property type="match status" value="1"/>
</dbReference>
<feature type="transmembrane region" description="Helical" evidence="5">
    <location>
        <begin position="20"/>
        <end position="38"/>
    </location>
</feature>
<name>A0ABU1YN54_ROSSA</name>
<evidence type="ECO:0000313" key="8">
    <source>
        <dbReference type="Proteomes" id="UP001180453"/>
    </source>
</evidence>
<protein>
    <submittedName>
        <fullName evidence="7">Outer membrane protein OmpA-like peptidoglycan-associated protein</fullName>
    </submittedName>
</protein>
<keyword evidence="8" id="KW-1185">Reference proteome</keyword>
<evidence type="ECO:0000256" key="3">
    <source>
        <dbReference type="ARBA" id="ARBA00023237"/>
    </source>
</evidence>
<keyword evidence="5" id="KW-1133">Transmembrane helix</keyword>
<evidence type="ECO:0000256" key="2">
    <source>
        <dbReference type="ARBA" id="ARBA00023136"/>
    </source>
</evidence>
<dbReference type="PRINTS" id="PR01021">
    <property type="entry name" value="OMPADOMAIN"/>
</dbReference>
<comment type="subcellular location">
    <subcellularLocation>
        <location evidence="1">Cell outer membrane</location>
    </subcellularLocation>
</comment>